<dbReference type="Gene3D" id="1.10.1220.10">
    <property type="entry name" value="Met repressor-like"/>
    <property type="match status" value="1"/>
</dbReference>
<proteinExistence type="predicted"/>
<reference evidence="1 2" key="1">
    <citation type="submission" date="2015-02" db="EMBL/GenBank/DDBJ databases">
        <title>Draft genome of a novel marine cyanobacterium (Chroococcales) isolated from South Atlantic Ocean.</title>
        <authorList>
            <person name="Rigonato J."/>
            <person name="Alvarenga D.O."/>
            <person name="Branco L.H."/>
            <person name="Varani A.M."/>
            <person name="Brandini F.P."/>
            <person name="Fiore M.F."/>
        </authorList>
    </citation>
    <scope>NUCLEOTIDE SEQUENCE [LARGE SCALE GENOMIC DNA]</scope>
    <source>
        <strain evidence="1 2">CENA595</strain>
    </source>
</reference>
<gene>
    <name evidence="1" type="ORF">UH38_08300</name>
</gene>
<evidence type="ECO:0008006" key="3">
    <source>
        <dbReference type="Google" id="ProtNLM"/>
    </source>
</evidence>
<evidence type="ECO:0000313" key="1">
    <source>
        <dbReference type="EMBL" id="KJH72067.1"/>
    </source>
</evidence>
<dbReference type="STRING" id="1618023.UH38_08300"/>
<sequence>MANVKTAISMPESLFQEVEALASELQVSPSGIMELTIAEFVRSYQNEQLLEKINAAYSDDAEEEVLQPYFRHRHRQVAERE</sequence>
<comment type="caution">
    <text evidence="1">The sequence shown here is derived from an EMBL/GenBank/DDBJ whole genome shotgun (WGS) entry which is preliminary data.</text>
</comment>
<dbReference type="AlphaFoldDB" id="A0A0D8ZUK0"/>
<dbReference type="Proteomes" id="UP000032452">
    <property type="component" value="Unassembled WGS sequence"/>
</dbReference>
<evidence type="ECO:0000313" key="2">
    <source>
        <dbReference type="Proteomes" id="UP000032452"/>
    </source>
</evidence>
<dbReference type="OrthoDB" id="495502at2"/>
<dbReference type="EMBL" id="JYON01000007">
    <property type="protein sequence ID" value="KJH72067.1"/>
    <property type="molecule type" value="Genomic_DNA"/>
</dbReference>
<name>A0A0D8ZUK0_9CYAN</name>
<dbReference type="InterPro" id="IPR013321">
    <property type="entry name" value="Arc_rbn_hlx_hlx"/>
</dbReference>
<organism evidence="1 2">
    <name type="scientific">Aliterella atlantica CENA595</name>
    <dbReference type="NCBI Taxonomy" id="1618023"/>
    <lineage>
        <taxon>Bacteria</taxon>
        <taxon>Bacillati</taxon>
        <taxon>Cyanobacteriota</taxon>
        <taxon>Cyanophyceae</taxon>
        <taxon>Chroococcidiopsidales</taxon>
        <taxon>Aliterellaceae</taxon>
        <taxon>Aliterella</taxon>
    </lineage>
</organism>
<dbReference type="GO" id="GO:0006355">
    <property type="term" value="P:regulation of DNA-templated transcription"/>
    <property type="evidence" value="ECO:0007669"/>
    <property type="project" value="InterPro"/>
</dbReference>
<protein>
    <recommendedName>
        <fullName evidence="3">CopG family transcriptional regulator</fullName>
    </recommendedName>
</protein>
<accession>A0A0D8ZUK0</accession>
<keyword evidence="2" id="KW-1185">Reference proteome</keyword>
<dbReference type="RefSeq" id="WP_045054189.1">
    <property type="nucleotide sequence ID" value="NZ_CAWMDP010000040.1"/>
</dbReference>